<feature type="domain" description="HTH tetR-type" evidence="6">
    <location>
        <begin position="8"/>
        <end position="68"/>
    </location>
</feature>
<keyword evidence="8" id="KW-1185">Reference proteome</keyword>
<evidence type="ECO:0000256" key="2">
    <source>
        <dbReference type="ARBA" id="ARBA00023015"/>
    </source>
</evidence>
<evidence type="ECO:0000256" key="1">
    <source>
        <dbReference type="ARBA" id="ARBA00022491"/>
    </source>
</evidence>
<dbReference type="PANTHER" id="PTHR30055:SF226">
    <property type="entry name" value="HTH-TYPE TRANSCRIPTIONAL REGULATOR PKSA"/>
    <property type="match status" value="1"/>
</dbReference>
<evidence type="ECO:0000256" key="4">
    <source>
        <dbReference type="ARBA" id="ARBA00023163"/>
    </source>
</evidence>
<protein>
    <submittedName>
        <fullName evidence="7">TetR family transcriptional regulator</fullName>
    </submittedName>
</protein>
<dbReference type="PANTHER" id="PTHR30055">
    <property type="entry name" value="HTH-TYPE TRANSCRIPTIONAL REGULATOR RUTR"/>
    <property type="match status" value="1"/>
</dbReference>
<proteinExistence type="predicted"/>
<dbReference type="InterPro" id="IPR009057">
    <property type="entry name" value="Homeodomain-like_sf"/>
</dbReference>
<accession>A0ABT2JDB1</accession>
<evidence type="ECO:0000259" key="6">
    <source>
        <dbReference type="PROSITE" id="PS50977"/>
    </source>
</evidence>
<dbReference type="SUPFAM" id="SSF46689">
    <property type="entry name" value="Homeodomain-like"/>
    <property type="match status" value="1"/>
</dbReference>
<reference evidence="7 8" key="1">
    <citation type="submission" date="2021-02" db="EMBL/GenBank/DDBJ databases">
        <title>Actinophytocola xerophila sp. nov., isolated from soil of cotton cropping field.</title>
        <authorList>
            <person name="Huang R."/>
            <person name="Chen X."/>
            <person name="Ge X."/>
            <person name="Liu W."/>
        </authorList>
    </citation>
    <scope>NUCLEOTIDE SEQUENCE [LARGE SCALE GENOMIC DNA]</scope>
    <source>
        <strain evidence="7 8">S1-96</strain>
    </source>
</reference>
<organism evidence="7 8">
    <name type="scientific">Actinophytocola gossypii</name>
    <dbReference type="NCBI Taxonomy" id="2812003"/>
    <lineage>
        <taxon>Bacteria</taxon>
        <taxon>Bacillati</taxon>
        <taxon>Actinomycetota</taxon>
        <taxon>Actinomycetes</taxon>
        <taxon>Pseudonocardiales</taxon>
        <taxon>Pseudonocardiaceae</taxon>
    </lineage>
</organism>
<evidence type="ECO:0000313" key="7">
    <source>
        <dbReference type="EMBL" id="MCT2585868.1"/>
    </source>
</evidence>
<keyword evidence="3 5" id="KW-0238">DNA-binding</keyword>
<comment type="caution">
    <text evidence="7">The sequence shown here is derived from an EMBL/GenBank/DDBJ whole genome shotgun (WGS) entry which is preliminary data.</text>
</comment>
<evidence type="ECO:0000313" key="8">
    <source>
        <dbReference type="Proteomes" id="UP001156441"/>
    </source>
</evidence>
<feature type="DNA-binding region" description="H-T-H motif" evidence="5">
    <location>
        <begin position="31"/>
        <end position="50"/>
    </location>
</feature>
<dbReference type="Proteomes" id="UP001156441">
    <property type="component" value="Unassembled WGS sequence"/>
</dbReference>
<evidence type="ECO:0000256" key="5">
    <source>
        <dbReference type="PROSITE-ProRule" id="PRU00335"/>
    </source>
</evidence>
<dbReference type="Gene3D" id="1.10.357.10">
    <property type="entry name" value="Tetracycline Repressor, domain 2"/>
    <property type="match status" value="1"/>
</dbReference>
<dbReference type="Pfam" id="PF13977">
    <property type="entry name" value="TetR_C_6"/>
    <property type="match status" value="1"/>
</dbReference>
<evidence type="ECO:0000256" key="3">
    <source>
        <dbReference type="ARBA" id="ARBA00023125"/>
    </source>
</evidence>
<gene>
    <name evidence="7" type="ORF">JT362_22380</name>
</gene>
<dbReference type="InterPro" id="IPR050109">
    <property type="entry name" value="HTH-type_TetR-like_transc_reg"/>
</dbReference>
<keyword evidence="4" id="KW-0804">Transcription</keyword>
<dbReference type="RefSeq" id="WP_260193598.1">
    <property type="nucleotide sequence ID" value="NZ_JAFFZE010000016.1"/>
</dbReference>
<dbReference type="InterPro" id="IPR001647">
    <property type="entry name" value="HTH_TetR"/>
</dbReference>
<dbReference type="EMBL" id="JAFFZE010000016">
    <property type="protein sequence ID" value="MCT2585868.1"/>
    <property type="molecule type" value="Genomic_DNA"/>
</dbReference>
<dbReference type="InterPro" id="IPR039538">
    <property type="entry name" value="BetI_C"/>
</dbReference>
<sequence>MATTEEGTQARNRVIEALIELVADEGMDAVSVRAVAARAGVTGGMVQHHFATKHAMLLAAARAVTARVAATLTTFRDLPPEQALHRTALLVVPVDDTRTAEARVWLAFMARAAVDPDLAAEHQRTWSELESFLTSLVAAAHDHPTPTRPDRDAAALLLATLDGLATGGLVEPTRLSRSRIRALVKQAVATALK</sequence>
<dbReference type="SUPFAM" id="SSF48498">
    <property type="entry name" value="Tetracyclin repressor-like, C-terminal domain"/>
    <property type="match status" value="1"/>
</dbReference>
<keyword evidence="2" id="KW-0805">Transcription regulation</keyword>
<dbReference type="InterPro" id="IPR036271">
    <property type="entry name" value="Tet_transcr_reg_TetR-rel_C_sf"/>
</dbReference>
<name>A0ABT2JDB1_9PSEU</name>
<dbReference type="PRINTS" id="PR00455">
    <property type="entry name" value="HTHTETR"/>
</dbReference>
<dbReference type="Pfam" id="PF00440">
    <property type="entry name" value="TetR_N"/>
    <property type="match status" value="1"/>
</dbReference>
<keyword evidence="1" id="KW-0678">Repressor</keyword>
<dbReference type="PROSITE" id="PS50977">
    <property type="entry name" value="HTH_TETR_2"/>
    <property type="match status" value="1"/>
</dbReference>